<gene>
    <name evidence="1" type="ORF">B0J11DRAFT_225243</name>
</gene>
<sequence length="175" mass="18594">MNGSLTSCGAAARSSTAQCSFCKAGCVGNDDGGDSRRTTNHDSEPRTSVRAQCTVRALHSQGAIRRACHSRAAAAVLRPSLEEERIIGKSSVNDIVSFASSDRFCLVEKHIEQKICAVSLSAGFENVTIESVSLNWNSSLVTPLSGYRLRGHLRERAGGAQNGRSVSLGLPLSKM</sequence>
<keyword evidence="2" id="KW-1185">Reference proteome</keyword>
<organism evidence="1 2">
    <name type="scientific">Dendryphion nanum</name>
    <dbReference type="NCBI Taxonomy" id="256645"/>
    <lineage>
        <taxon>Eukaryota</taxon>
        <taxon>Fungi</taxon>
        <taxon>Dikarya</taxon>
        <taxon>Ascomycota</taxon>
        <taxon>Pezizomycotina</taxon>
        <taxon>Dothideomycetes</taxon>
        <taxon>Pleosporomycetidae</taxon>
        <taxon>Pleosporales</taxon>
        <taxon>Torulaceae</taxon>
        <taxon>Dendryphion</taxon>
    </lineage>
</organism>
<comment type="caution">
    <text evidence="1">The sequence shown here is derived from an EMBL/GenBank/DDBJ whole genome shotgun (WGS) entry which is preliminary data.</text>
</comment>
<evidence type="ECO:0000313" key="1">
    <source>
        <dbReference type="EMBL" id="KAH7132357.1"/>
    </source>
</evidence>
<evidence type="ECO:0000313" key="2">
    <source>
        <dbReference type="Proteomes" id="UP000700596"/>
    </source>
</evidence>
<name>A0A9P9E882_9PLEO</name>
<dbReference type="Proteomes" id="UP000700596">
    <property type="component" value="Unassembled WGS sequence"/>
</dbReference>
<reference evidence="1" key="1">
    <citation type="journal article" date="2021" name="Nat. Commun.">
        <title>Genetic determinants of endophytism in the Arabidopsis root mycobiome.</title>
        <authorList>
            <person name="Mesny F."/>
            <person name="Miyauchi S."/>
            <person name="Thiergart T."/>
            <person name="Pickel B."/>
            <person name="Atanasova L."/>
            <person name="Karlsson M."/>
            <person name="Huettel B."/>
            <person name="Barry K.W."/>
            <person name="Haridas S."/>
            <person name="Chen C."/>
            <person name="Bauer D."/>
            <person name="Andreopoulos W."/>
            <person name="Pangilinan J."/>
            <person name="LaButti K."/>
            <person name="Riley R."/>
            <person name="Lipzen A."/>
            <person name="Clum A."/>
            <person name="Drula E."/>
            <person name="Henrissat B."/>
            <person name="Kohler A."/>
            <person name="Grigoriev I.V."/>
            <person name="Martin F.M."/>
            <person name="Hacquard S."/>
        </authorList>
    </citation>
    <scope>NUCLEOTIDE SEQUENCE</scope>
    <source>
        <strain evidence="1">MPI-CAGE-CH-0243</strain>
    </source>
</reference>
<proteinExistence type="predicted"/>
<accession>A0A9P9E882</accession>
<dbReference type="EMBL" id="JAGMWT010000003">
    <property type="protein sequence ID" value="KAH7132357.1"/>
    <property type="molecule type" value="Genomic_DNA"/>
</dbReference>
<dbReference type="AlphaFoldDB" id="A0A9P9E882"/>
<protein>
    <submittedName>
        <fullName evidence="1">Uncharacterized protein</fullName>
    </submittedName>
</protein>